<evidence type="ECO:0000313" key="3">
    <source>
        <dbReference type="Proteomes" id="UP000539350"/>
    </source>
</evidence>
<keyword evidence="3" id="KW-1185">Reference proteome</keyword>
<dbReference type="InterPro" id="IPR021242">
    <property type="entry name" value="DUF2799"/>
</dbReference>
<protein>
    <submittedName>
        <fullName evidence="2">DUF2799 domain-containing protein</fullName>
    </submittedName>
</protein>
<reference evidence="2 3" key="1">
    <citation type="submission" date="2020-07" db="EMBL/GenBank/DDBJ databases">
        <title>Halieaceae bacterium, F7430, whole genome shotgun sequencing project.</title>
        <authorList>
            <person name="Jiang S."/>
            <person name="Liu Z.W."/>
            <person name="Du Z.J."/>
        </authorList>
    </citation>
    <scope>NUCLEOTIDE SEQUENCE [LARGE SCALE GENOMIC DNA]</scope>
    <source>
        <strain evidence="2 3">F7430</strain>
    </source>
</reference>
<keyword evidence="1" id="KW-0175">Coiled coil</keyword>
<proteinExistence type="predicted"/>
<comment type="caution">
    <text evidence="2">The sequence shown here is derived from an EMBL/GenBank/DDBJ whole genome shotgun (WGS) entry which is preliminary data.</text>
</comment>
<dbReference type="EMBL" id="JACFXU010000014">
    <property type="protein sequence ID" value="MBA6413146.1"/>
    <property type="molecule type" value="Genomic_DNA"/>
</dbReference>
<gene>
    <name evidence="2" type="ORF">H2508_08500</name>
</gene>
<evidence type="ECO:0000256" key="1">
    <source>
        <dbReference type="SAM" id="Coils"/>
    </source>
</evidence>
<evidence type="ECO:0000313" key="2">
    <source>
        <dbReference type="EMBL" id="MBA6413146.1"/>
    </source>
</evidence>
<organism evidence="2 3">
    <name type="scientific">Sediminihaliea albiluteola</name>
    <dbReference type="NCBI Taxonomy" id="2758564"/>
    <lineage>
        <taxon>Bacteria</taxon>
        <taxon>Pseudomonadati</taxon>
        <taxon>Pseudomonadota</taxon>
        <taxon>Gammaproteobacteria</taxon>
        <taxon>Cellvibrionales</taxon>
        <taxon>Halieaceae</taxon>
        <taxon>Sediminihaliea</taxon>
    </lineage>
</organism>
<accession>A0A7W2TWB5</accession>
<name>A0A7W2TWB5_9GAMM</name>
<dbReference type="AlphaFoldDB" id="A0A7W2TWB5"/>
<dbReference type="RefSeq" id="WP_182171856.1">
    <property type="nucleotide sequence ID" value="NZ_JACFXU010000014.1"/>
</dbReference>
<dbReference type="Pfam" id="PF10973">
    <property type="entry name" value="DUF2799"/>
    <property type="match status" value="1"/>
</dbReference>
<dbReference type="Proteomes" id="UP000539350">
    <property type="component" value="Unassembled WGS sequence"/>
</dbReference>
<sequence length="180" mass="20951">MTADWHSIGYEDAARGEASTRMTAHREACAKHGITPEIRKYKRGHEEGLVVFCTGSSGYNRAQSGYQYQGICPQALEADFLEGYKAGREIYLVRTEVERLESRQNSLEQEQERIKTEIKEKEAELFDSDKTERQRRKIYQDISLLNERQGSLLQERDELIRKLSEGEAELRKLHSRSNYF</sequence>
<feature type="coiled-coil region" evidence="1">
    <location>
        <begin position="90"/>
        <end position="124"/>
    </location>
</feature>